<evidence type="ECO:0000259" key="2">
    <source>
        <dbReference type="Pfam" id="PF00561"/>
    </source>
</evidence>
<dbReference type="Pfam" id="PF00561">
    <property type="entry name" value="Abhydrolase_1"/>
    <property type="match status" value="1"/>
</dbReference>
<organism evidence="3 4">
    <name type="scientific">Stella humosa</name>
    <dbReference type="NCBI Taxonomy" id="94"/>
    <lineage>
        <taxon>Bacteria</taxon>
        <taxon>Pseudomonadati</taxon>
        <taxon>Pseudomonadota</taxon>
        <taxon>Alphaproteobacteria</taxon>
        <taxon>Rhodospirillales</taxon>
        <taxon>Stellaceae</taxon>
        <taxon>Stella</taxon>
    </lineage>
</organism>
<dbReference type="InterPro" id="IPR029058">
    <property type="entry name" value="AB_hydrolase_fold"/>
</dbReference>
<dbReference type="Gene3D" id="3.40.50.1820">
    <property type="entry name" value="alpha/beta hydrolase"/>
    <property type="match status" value="1"/>
</dbReference>
<dbReference type="SUPFAM" id="SSF53474">
    <property type="entry name" value="alpha/beta-Hydrolases"/>
    <property type="match status" value="1"/>
</dbReference>
<dbReference type="RefSeq" id="WP_123688506.1">
    <property type="nucleotide sequence ID" value="NZ_AP019700.1"/>
</dbReference>
<dbReference type="PANTHER" id="PTHR43329">
    <property type="entry name" value="EPOXIDE HYDROLASE"/>
    <property type="match status" value="1"/>
</dbReference>
<sequence>MLFEGFRTGDAATGVGPIRYVVGGKGPPLLLLHGHPQTHAMWHRVAPMLARDFTVVASDLRGYGDSAKPESDPSHAPYSKRAMAVDQVELMAGLGFDRFALVGHDRGGRVGHRLCLDHPGRVTAFAALDIIPTRSMFRQIRLAWAKPYYHWFYLAQPFDLPERMIGADPDHYLAWHMEKRQPTKAAIFDPEAMAEYRRCYHLPGTIHAICEDYRAAASIDLEHDEADLDRRIECPMLALWGATGVVAQHFDPIAEWRERASDVSGRAIAAGHYLAEEAPDETCEALRAFLSQPATVGVAGGHGP</sequence>
<dbReference type="GO" id="GO:0016787">
    <property type="term" value="F:hydrolase activity"/>
    <property type="evidence" value="ECO:0007669"/>
    <property type="project" value="UniProtKB-KW"/>
</dbReference>
<dbReference type="AlphaFoldDB" id="A0A3N1MG99"/>
<feature type="domain" description="AB hydrolase-1" evidence="2">
    <location>
        <begin position="27"/>
        <end position="277"/>
    </location>
</feature>
<reference evidence="3 4" key="1">
    <citation type="submission" date="2018-11" db="EMBL/GenBank/DDBJ databases">
        <title>Genomic Encyclopedia of Type Strains, Phase IV (KMG-IV): sequencing the most valuable type-strain genomes for metagenomic binning, comparative biology and taxonomic classification.</title>
        <authorList>
            <person name="Goeker M."/>
        </authorList>
    </citation>
    <scope>NUCLEOTIDE SEQUENCE [LARGE SCALE GENOMIC DNA]</scope>
    <source>
        <strain evidence="3 4">DSM 5900</strain>
    </source>
</reference>
<evidence type="ECO:0000256" key="1">
    <source>
        <dbReference type="ARBA" id="ARBA00022801"/>
    </source>
</evidence>
<name>A0A3N1MG99_9PROT</name>
<keyword evidence="1" id="KW-0378">Hydrolase</keyword>
<accession>A0A3N1MG99</accession>
<evidence type="ECO:0000313" key="3">
    <source>
        <dbReference type="EMBL" id="ROQ01777.1"/>
    </source>
</evidence>
<comment type="caution">
    <text evidence="3">The sequence shown here is derived from an EMBL/GenBank/DDBJ whole genome shotgun (WGS) entry which is preliminary data.</text>
</comment>
<dbReference type="InterPro" id="IPR000073">
    <property type="entry name" value="AB_hydrolase_1"/>
</dbReference>
<protein>
    <submittedName>
        <fullName evidence="3">Haloacetate dehalogenase</fullName>
    </submittedName>
</protein>
<dbReference type="OrthoDB" id="9812774at2"/>
<dbReference type="PRINTS" id="PR00412">
    <property type="entry name" value="EPOXHYDRLASE"/>
</dbReference>
<dbReference type="EMBL" id="RJKX01000011">
    <property type="protein sequence ID" value="ROQ01777.1"/>
    <property type="molecule type" value="Genomic_DNA"/>
</dbReference>
<dbReference type="InterPro" id="IPR000639">
    <property type="entry name" value="Epox_hydrolase-like"/>
</dbReference>
<gene>
    <name evidence="3" type="ORF">EDC65_0964</name>
</gene>
<evidence type="ECO:0000313" key="4">
    <source>
        <dbReference type="Proteomes" id="UP000278222"/>
    </source>
</evidence>
<proteinExistence type="predicted"/>
<dbReference type="Proteomes" id="UP000278222">
    <property type="component" value="Unassembled WGS sequence"/>
</dbReference>
<keyword evidence="4" id="KW-1185">Reference proteome</keyword>